<organism evidence="7">
    <name type="scientific">uncultured Gemmatimonadaceae bacterium</name>
    <dbReference type="NCBI Taxonomy" id="246130"/>
    <lineage>
        <taxon>Bacteria</taxon>
        <taxon>Pseudomonadati</taxon>
        <taxon>Gemmatimonadota</taxon>
        <taxon>Gemmatimonadia</taxon>
        <taxon>Gemmatimonadales</taxon>
        <taxon>Gemmatimonadaceae</taxon>
        <taxon>environmental samples</taxon>
    </lineage>
</organism>
<dbReference type="PANTHER" id="PTHR34218">
    <property type="entry name" value="PEPTIDASE S45 PENICILLIN AMIDASE"/>
    <property type="match status" value="1"/>
</dbReference>
<name>A0A6J4MFN9_9BACT</name>
<keyword evidence="2" id="KW-0732">Signal</keyword>
<dbReference type="InterPro" id="IPR029055">
    <property type="entry name" value="Ntn_hydrolases_N"/>
</dbReference>
<keyword evidence="6" id="KW-0106">Calcium</keyword>
<comment type="similarity">
    <text evidence="1">Belongs to the peptidase S45 family.</text>
</comment>
<feature type="active site" description="Nucleophile" evidence="5">
    <location>
        <position position="181"/>
    </location>
</feature>
<dbReference type="InterPro" id="IPR014395">
    <property type="entry name" value="Pen/GL7ACA/AHL_acylase"/>
</dbReference>
<dbReference type="SUPFAM" id="SSF56235">
    <property type="entry name" value="N-terminal nucleophile aminohydrolases (Ntn hydrolases)"/>
    <property type="match status" value="1"/>
</dbReference>
<proteinExistence type="inferred from homology"/>
<evidence type="ECO:0000256" key="3">
    <source>
        <dbReference type="ARBA" id="ARBA00022801"/>
    </source>
</evidence>
<dbReference type="AlphaFoldDB" id="A0A6J4MFN9"/>
<keyword evidence="4" id="KW-0865">Zymogen</keyword>
<dbReference type="Gene3D" id="1.10.1400.10">
    <property type="match status" value="1"/>
</dbReference>
<evidence type="ECO:0000256" key="4">
    <source>
        <dbReference type="ARBA" id="ARBA00023145"/>
    </source>
</evidence>
<protein>
    <submittedName>
        <fullName evidence="7">Nitrate/nitrite transporter</fullName>
    </submittedName>
</protein>
<dbReference type="InterPro" id="IPR023343">
    <property type="entry name" value="Penicillin_amidase_dom1"/>
</dbReference>
<comment type="cofactor">
    <cofactor evidence="6">
        <name>Ca(2+)</name>
        <dbReference type="ChEBI" id="CHEBI:29108"/>
    </cofactor>
    <text evidence="6">Binds 1 Ca(2+) ion per dimer.</text>
</comment>
<dbReference type="PANTHER" id="PTHR34218:SF3">
    <property type="entry name" value="ACYL-HOMOSERINE LACTONE ACYLASE PVDQ"/>
    <property type="match status" value="1"/>
</dbReference>
<dbReference type="InterPro" id="IPR043146">
    <property type="entry name" value="Penicillin_amidase_N_B-knob"/>
</dbReference>
<keyword evidence="3" id="KW-0378">Hydrolase</keyword>
<dbReference type="InterPro" id="IPR043147">
    <property type="entry name" value="Penicillin_amidase_A-knob"/>
</dbReference>
<feature type="non-terminal residue" evidence="7">
    <location>
        <position position="1"/>
    </location>
</feature>
<dbReference type="GO" id="GO:0016811">
    <property type="term" value="F:hydrolase activity, acting on carbon-nitrogen (but not peptide) bonds, in linear amides"/>
    <property type="evidence" value="ECO:0007669"/>
    <property type="project" value="InterPro"/>
</dbReference>
<evidence type="ECO:0000313" key="7">
    <source>
        <dbReference type="EMBL" id="CAA9358486.1"/>
    </source>
</evidence>
<sequence>RAQPDPAGAGAARDSAPALAARVEVRRTAFGVPHIEARDLEAAAYALAYVQMEDHGARVAVGLLRARGELGRWFGRDSVEGDFLARRAYAVAVARYPELDGDTRDVYAGFAAGVNRYVAQHPAEFPAGFAPQFTAYDVAARDVSVATPAQARRFLARVAPELVPADRPEPGEGADAIEEGSNAWALAPGRTTSGRAILMRNPHLAWSAGYYEAHVTVPGVLDFYGDFRVGGPFGVVAGFNRHLGWATTNNAPDLDEVYALDVDPARADHYLFEGASLPLERELVTVAFRNGAGLSTETREFWRTPLGPVLHRDGGRAYVLRAGAEGEYRAGAQFLRMMRARSLAEWKAAMRMRARVNSSFTYADAAGHVFYVWNAVVPALPHASGGDTAAVPARRTADVWTRYVPFDSLPQLLDPRGGYVRNENDAPYHTNLRQVLDRRRYPANFPEPSLRLRSQLSLQLVGGRGRLSLEDVVRRKHSYRMLLADRVKGELLAAVRRAGPPPSVRDAAAMLERWDNTAAPASRGGVLFQAWWARYVAGATADSMFAVPWSVAAPASTPRGLRDPARAAGAFAWAVHETTRRHGRADVAWGDVHRVRVGVVDEPVGGCSGALGCFRVLNFKDDPDRRRSVTGGDGWVLAVEFGRVPRAYSVLAYGQSARADSPHRADQAAMFARGEMKRVAFTRRDVERQTVRRYRPGVADGRAR</sequence>
<evidence type="ECO:0000256" key="5">
    <source>
        <dbReference type="PIRSR" id="PIRSR001227-1"/>
    </source>
</evidence>
<evidence type="ECO:0000256" key="1">
    <source>
        <dbReference type="ARBA" id="ARBA00006586"/>
    </source>
</evidence>
<dbReference type="GO" id="GO:0017000">
    <property type="term" value="P:antibiotic biosynthetic process"/>
    <property type="evidence" value="ECO:0007669"/>
    <property type="project" value="InterPro"/>
</dbReference>
<dbReference type="Gene3D" id="2.30.120.10">
    <property type="match status" value="1"/>
</dbReference>
<gene>
    <name evidence="7" type="ORF">AVDCRST_MAG11-3958</name>
</gene>
<feature type="binding site" evidence="6">
    <location>
        <position position="253"/>
    </location>
    <ligand>
        <name>Ca(2+)</name>
        <dbReference type="ChEBI" id="CHEBI:29108"/>
    </ligand>
</feature>
<dbReference type="Gene3D" id="1.10.439.10">
    <property type="entry name" value="Penicillin Amidohydrolase, domain 1"/>
    <property type="match status" value="1"/>
</dbReference>
<dbReference type="InterPro" id="IPR002692">
    <property type="entry name" value="S45"/>
</dbReference>
<evidence type="ECO:0000256" key="6">
    <source>
        <dbReference type="PIRSR" id="PIRSR001227-2"/>
    </source>
</evidence>
<keyword evidence="6" id="KW-0479">Metal-binding</keyword>
<dbReference type="PIRSF" id="PIRSF001227">
    <property type="entry name" value="Pen_acylase"/>
    <property type="match status" value="1"/>
</dbReference>
<dbReference type="Pfam" id="PF01804">
    <property type="entry name" value="Penicil_amidase"/>
    <property type="match status" value="1"/>
</dbReference>
<evidence type="ECO:0000256" key="2">
    <source>
        <dbReference type="ARBA" id="ARBA00022729"/>
    </source>
</evidence>
<reference evidence="7" key="1">
    <citation type="submission" date="2020-02" db="EMBL/GenBank/DDBJ databases">
        <authorList>
            <person name="Meier V. D."/>
        </authorList>
    </citation>
    <scope>NUCLEOTIDE SEQUENCE</scope>
    <source>
        <strain evidence="7">AVDCRST_MAG11</strain>
    </source>
</reference>
<accession>A0A6J4MFN9</accession>
<dbReference type="GO" id="GO:0046872">
    <property type="term" value="F:metal ion binding"/>
    <property type="evidence" value="ECO:0007669"/>
    <property type="project" value="UniProtKB-KW"/>
</dbReference>
<dbReference type="EMBL" id="CADCTU010000843">
    <property type="protein sequence ID" value="CAA9358486.1"/>
    <property type="molecule type" value="Genomic_DNA"/>
</dbReference>
<dbReference type="Gene3D" id="3.60.20.10">
    <property type="entry name" value="Glutamine Phosphoribosylpyrophosphate, subunit 1, domain 1"/>
    <property type="match status" value="1"/>
</dbReference>